<dbReference type="Proteomes" id="UP000198892">
    <property type="component" value="Unassembled WGS sequence"/>
</dbReference>
<name>A0A1I5N9A2_9BACI</name>
<reference evidence="3" key="1">
    <citation type="submission" date="2016-10" db="EMBL/GenBank/DDBJ databases">
        <authorList>
            <person name="Varghese N."/>
            <person name="Submissions S."/>
        </authorList>
    </citation>
    <scope>NUCLEOTIDE SEQUENCE [LARGE SCALE GENOMIC DNA]</scope>
    <source>
        <strain evidence="3">S7</strain>
    </source>
</reference>
<keyword evidence="3" id="KW-1185">Reference proteome</keyword>
<gene>
    <name evidence="2" type="ORF">SAMN05518683_10343</name>
</gene>
<feature type="coiled-coil region" evidence="1">
    <location>
        <begin position="56"/>
        <end position="83"/>
    </location>
</feature>
<dbReference type="AlphaFoldDB" id="A0A1I5N9A2"/>
<protein>
    <recommendedName>
        <fullName evidence="4">RNA polymerase sigma factor, sigma-70 family</fullName>
    </recommendedName>
</protein>
<dbReference type="Gene3D" id="1.10.10.10">
    <property type="entry name" value="Winged helix-like DNA-binding domain superfamily/Winged helix DNA-binding domain"/>
    <property type="match status" value="1"/>
</dbReference>
<dbReference type="SUPFAM" id="SSF88659">
    <property type="entry name" value="Sigma3 and sigma4 domains of RNA polymerase sigma factors"/>
    <property type="match status" value="1"/>
</dbReference>
<evidence type="ECO:0000313" key="2">
    <source>
        <dbReference type="EMBL" id="SFP18277.1"/>
    </source>
</evidence>
<evidence type="ECO:0008006" key="4">
    <source>
        <dbReference type="Google" id="ProtNLM"/>
    </source>
</evidence>
<dbReference type="EMBL" id="FOXD01000003">
    <property type="protein sequence ID" value="SFP18277.1"/>
    <property type="molecule type" value="Genomic_DNA"/>
</dbReference>
<dbReference type="RefSeq" id="WP_093335207.1">
    <property type="nucleotide sequence ID" value="NZ_FOXD01000003.1"/>
</dbReference>
<organism evidence="2 3">
    <name type="scientific">Salibacterium halotolerans</name>
    <dbReference type="NCBI Taxonomy" id="1884432"/>
    <lineage>
        <taxon>Bacteria</taxon>
        <taxon>Bacillati</taxon>
        <taxon>Bacillota</taxon>
        <taxon>Bacilli</taxon>
        <taxon>Bacillales</taxon>
        <taxon>Bacillaceae</taxon>
    </lineage>
</organism>
<proteinExistence type="predicted"/>
<dbReference type="InterPro" id="IPR013324">
    <property type="entry name" value="RNA_pol_sigma_r3/r4-like"/>
</dbReference>
<dbReference type="InterPro" id="IPR036388">
    <property type="entry name" value="WH-like_DNA-bd_sf"/>
</dbReference>
<dbReference type="OrthoDB" id="8910390at2"/>
<keyword evidence="1" id="KW-0175">Coiled coil</keyword>
<dbReference type="STRING" id="1884432.SAMN05518683_10343"/>
<evidence type="ECO:0000256" key="1">
    <source>
        <dbReference type="SAM" id="Coils"/>
    </source>
</evidence>
<accession>A0A1I5N9A2</accession>
<evidence type="ECO:0000313" key="3">
    <source>
        <dbReference type="Proteomes" id="UP000198892"/>
    </source>
</evidence>
<sequence>MNHKEIENLISDYSLMKREIIRLEELVHGIGGSASPSNDKLIAQYGLEAVMPKGSKEKSQIELKNLDRREQKLLKRIQVYQELIDFIEDAEELVNDTLQQMVYNCMMEGMSYRAIGKHLGISREKVRQTRDDLINHLCQNCQFCQSWRYLQYHKQYV</sequence>